<evidence type="ECO:0000313" key="2">
    <source>
        <dbReference type="EMBL" id="KAF2798165.1"/>
    </source>
</evidence>
<gene>
    <name evidence="2" type="ORF">K505DRAFT_322103</name>
</gene>
<sequence>MFEQFVPRHIFPLFIATTITFGGAMPFWAGPERAIIAFGLPERTSVSKPAHALIITQSARVSALGVALWGMYLGGHFEAMDMLFASLGYVGLVDTYVCWKEGMAGKAVFRAVSTAPIAIWGLLGMTAGR</sequence>
<dbReference type="Proteomes" id="UP000799757">
    <property type="component" value="Unassembled WGS sequence"/>
</dbReference>
<keyword evidence="1" id="KW-1133">Transmembrane helix</keyword>
<protein>
    <submittedName>
        <fullName evidence="2">Uncharacterized protein</fullName>
    </submittedName>
</protein>
<feature type="transmembrane region" description="Helical" evidence="1">
    <location>
        <begin position="50"/>
        <end position="73"/>
    </location>
</feature>
<dbReference type="InterPro" id="IPR025363">
    <property type="entry name" value="DUF4267"/>
</dbReference>
<keyword evidence="1" id="KW-0472">Membrane</keyword>
<proteinExistence type="predicted"/>
<accession>A0A6A6XQE4</accession>
<dbReference type="Pfam" id="PF14087">
    <property type="entry name" value="DUF4267"/>
    <property type="match status" value="1"/>
</dbReference>
<keyword evidence="3" id="KW-1185">Reference proteome</keyword>
<evidence type="ECO:0000313" key="3">
    <source>
        <dbReference type="Proteomes" id="UP000799757"/>
    </source>
</evidence>
<dbReference type="EMBL" id="MU001790">
    <property type="protein sequence ID" value="KAF2798165.1"/>
    <property type="molecule type" value="Genomic_DNA"/>
</dbReference>
<feature type="transmembrane region" description="Helical" evidence="1">
    <location>
        <begin position="108"/>
        <end position="127"/>
    </location>
</feature>
<reference evidence="2" key="1">
    <citation type="journal article" date="2020" name="Stud. Mycol.">
        <title>101 Dothideomycetes genomes: a test case for predicting lifestyles and emergence of pathogens.</title>
        <authorList>
            <person name="Haridas S."/>
            <person name="Albert R."/>
            <person name="Binder M."/>
            <person name="Bloem J."/>
            <person name="Labutti K."/>
            <person name="Salamov A."/>
            <person name="Andreopoulos B."/>
            <person name="Baker S."/>
            <person name="Barry K."/>
            <person name="Bills G."/>
            <person name="Bluhm B."/>
            <person name="Cannon C."/>
            <person name="Castanera R."/>
            <person name="Culley D."/>
            <person name="Daum C."/>
            <person name="Ezra D."/>
            <person name="Gonzalez J."/>
            <person name="Henrissat B."/>
            <person name="Kuo A."/>
            <person name="Liang C."/>
            <person name="Lipzen A."/>
            <person name="Lutzoni F."/>
            <person name="Magnuson J."/>
            <person name="Mondo S."/>
            <person name="Nolan M."/>
            <person name="Ohm R."/>
            <person name="Pangilinan J."/>
            <person name="Park H.-J."/>
            <person name="Ramirez L."/>
            <person name="Alfaro M."/>
            <person name="Sun H."/>
            <person name="Tritt A."/>
            <person name="Yoshinaga Y."/>
            <person name="Zwiers L.-H."/>
            <person name="Turgeon B."/>
            <person name="Goodwin S."/>
            <person name="Spatafora J."/>
            <person name="Crous P."/>
            <person name="Grigoriev I."/>
        </authorList>
    </citation>
    <scope>NUCLEOTIDE SEQUENCE</scope>
    <source>
        <strain evidence="2">CBS 109.77</strain>
    </source>
</reference>
<feature type="transmembrane region" description="Helical" evidence="1">
    <location>
        <begin position="79"/>
        <end position="99"/>
    </location>
</feature>
<organism evidence="2 3">
    <name type="scientific">Melanomma pulvis-pyrius CBS 109.77</name>
    <dbReference type="NCBI Taxonomy" id="1314802"/>
    <lineage>
        <taxon>Eukaryota</taxon>
        <taxon>Fungi</taxon>
        <taxon>Dikarya</taxon>
        <taxon>Ascomycota</taxon>
        <taxon>Pezizomycotina</taxon>
        <taxon>Dothideomycetes</taxon>
        <taxon>Pleosporomycetidae</taxon>
        <taxon>Pleosporales</taxon>
        <taxon>Melanommataceae</taxon>
        <taxon>Melanomma</taxon>
    </lineage>
</organism>
<dbReference type="AlphaFoldDB" id="A0A6A6XQE4"/>
<name>A0A6A6XQE4_9PLEO</name>
<evidence type="ECO:0000256" key="1">
    <source>
        <dbReference type="SAM" id="Phobius"/>
    </source>
</evidence>
<dbReference type="OrthoDB" id="2989864at2759"/>
<feature type="transmembrane region" description="Helical" evidence="1">
    <location>
        <begin position="6"/>
        <end position="29"/>
    </location>
</feature>
<keyword evidence="1" id="KW-0812">Transmembrane</keyword>